<name>A0A8D8T7R5_9HEMI</name>
<organism evidence="2">
    <name type="scientific">Cacopsylla melanoneura</name>
    <dbReference type="NCBI Taxonomy" id="428564"/>
    <lineage>
        <taxon>Eukaryota</taxon>
        <taxon>Metazoa</taxon>
        <taxon>Ecdysozoa</taxon>
        <taxon>Arthropoda</taxon>
        <taxon>Hexapoda</taxon>
        <taxon>Insecta</taxon>
        <taxon>Pterygota</taxon>
        <taxon>Neoptera</taxon>
        <taxon>Paraneoptera</taxon>
        <taxon>Hemiptera</taxon>
        <taxon>Sternorrhyncha</taxon>
        <taxon>Psylloidea</taxon>
        <taxon>Psyllidae</taxon>
        <taxon>Psyllinae</taxon>
        <taxon>Cacopsylla</taxon>
    </lineage>
</organism>
<keyword evidence="1" id="KW-0812">Transmembrane</keyword>
<keyword evidence="1" id="KW-1133">Transmembrane helix</keyword>
<reference evidence="2" key="1">
    <citation type="submission" date="2021-05" db="EMBL/GenBank/DDBJ databases">
        <authorList>
            <person name="Alioto T."/>
            <person name="Alioto T."/>
            <person name="Gomez Garrido J."/>
        </authorList>
    </citation>
    <scope>NUCLEOTIDE SEQUENCE</scope>
</reference>
<dbReference type="EMBL" id="HBUF01252013">
    <property type="protein sequence ID" value="CAG6680396.1"/>
    <property type="molecule type" value="Transcribed_RNA"/>
</dbReference>
<sequence>MVGIRMYFDIFDCKSLKLPTYLALFPCCFVCVCLASQVLLVFVHDFISVRTLCPLQDTQIHFSFNNHHILYKTLCMINEFRKVYTVNRCKCITVLFVMPA</sequence>
<feature type="transmembrane region" description="Helical" evidence="1">
    <location>
        <begin position="21"/>
        <end position="43"/>
    </location>
</feature>
<keyword evidence="1" id="KW-0472">Membrane</keyword>
<evidence type="ECO:0000256" key="1">
    <source>
        <dbReference type="SAM" id="Phobius"/>
    </source>
</evidence>
<protein>
    <submittedName>
        <fullName evidence="2">Uncharacterized protein</fullName>
    </submittedName>
</protein>
<dbReference type="AlphaFoldDB" id="A0A8D8T7R5"/>
<proteinExistence type="predicted"/>
<evidence type="ECO:0000313" key="2">
    <source>
        <dbReference type="EMBL" id="CAG6680396.1"/>
    </source>
</evidence>
<accession>A0A8D8T7R5</accession>